<name>A0AAV7NQV4_PLEWA</name>
<sequence>MGTPGRSRFHLSHRPGSKSRRSPGGGAKGPPAPPTPSATLSQGPGVVVRWAEVSSSRQTQDPRILLTSSPLCSCSLLSMRAWLKRPAVRAQSRQMDPRGGRPWPAAIVRAGRLRAPQNQLHPLVEWWCAARLLRGPGGHRSPGSGPGGSRTPLPARPGRELTPRDAGWLPPRKSLPSLFSFRMAPLPDGAQAIRISGTWSTGLWGPRATPQPGRPRSHPGPTALVLQATARLVAPQERRKGAMPPGAAPSVLAVPRRLFGSLRHDARCWAAPAMGAF</sequence>
<keyword evidence="3" id="KW-1185">Reference proteome</keyword>
<dbReference type="Proteomes" id="UP001066276">
    <property type="component" value="Chromosome 8"/>
</dbReference>
<reference evidence="2" key="1">
    <citation type="journal article" date="2022" name="bioRxiv">
        <title>Sequencing and chromosome-scale assembly of the giantPleurodeles waltlgenome.</title>
        <authorList>
            <person name="Brown T."/>
            <person name="Elewa A."/>
            <person name="Iarovenko S."/>
            <person name="Subramanian E."/>
            <person name="Araus A.J."/>
            <person name="Petzold A."/>
            <person name="Susuki M."/>
            <person name="Suzuki K.-i.T."/>
            <person name="Hayashi T."/>
            <person name="Toyoda A."/>
            <person name="Oliveira C."/>
            <person name="Osipova E."/>
            <person name="Leigh N.D."/>
            <person name="Simon A."/>
            <person name="Yun M.H."/>
        </authorList>
    </citation>
    <scope>NUCLEOTIDE SEQUENCE</scope>
    <source>
        <strain evidence="2">20211129_DDA</strain>
        <tissue evidence="2">Liver</tissue>
    </source>
</reference>
<feature type="region of interest" description="Disordered" evidence="1">
    <location>
        <begin position="137"/>
        <end position="169"/>
    </location>
</feature>
<protein>
    <submittedName>
        <fullName evidence="2">Uncharacterized protein</fullName>
    </submittedName>
</protein>
<dbReference type="AlphaFoldDB" id="A0AAV7NQV4"/>
<feature type="compositionally biased region" description="Basic residues" evidence="1">
    <location>
        <begin position="7"/>
        <end position="21"/>
    </location>
</feature>
<accession>A0AAV7NQV4</accession>
<feature type="region of interest" description="Disordered" evidence="1">
    <location>
        <begin position="1"/>
        <end position="44"/>
    </location>
</feature>
<feature type="compositionally biased region" description="Gly residues" evidence="1">
    <location>
        <begin position="137"/>
        <end position="148"/>
    </location>
</feature>
<evidence type="ECO:0000313" key="2">
    <source>
        <dbReference type="EMBL" id="KAJ1117914.1"/>
    </source>
</evidence>
<evidence type="ECO:0000256" key="1">
    <source>
        <dbReference type="SAM" id="MobiDB-lite"/>
    </source>
</evidence>
<gene>
    <name evidence="2" type="ORF">NDU88_006110</name>
</gene>
<evidence type="ECO:0000313" key="3">
    <source>
        <dbReference type="Proteomes" id="UP001066276"/>
    </source>
</evidence>
<organism evidence="2 3">
    <name type="scientific">Pleurodeles waltl</name>
    <name type="common">Iberian ribbed newt</name>
    <dbReference type="NCBI Taxonomy" id="8319"/>
    <lineage>
        <taxon>Eukaryota</taxon>
        <taxon>Metazoa</taxon>
        <taxon>Chordata</taxon>
        <taxon>Craniata</taxon>
        <taxon>Vertebrata</taxon>
        <taxon>Euteleostomi</taxon>
        <taxon>Amphibia</taxon>
        <taxon>Batrachia</taxon>
        <taxon>Caudata</taxon>
        <taxon>Salamandroidea</taxon>
        <taxon>Salamandridae</taxon>
        <taxon>Pleurodelinae</taxon>
        <taxon>Pleurodeles</taxon>
    </lineage>
</organism>
<comment type="caution">
    <text evidence="2">The sequence shown here is derived from an EMBL/GenBank/DDBJ whole genome shotgun (WGS) entry which is preliminary data.</text>
</comment>
<proteinExistence type="predicted"/>
<dbReference type="EMBL" id="JANPWB010000012">
    <property type="protein sequence ID" value="KAJ1117914.1"/>
    <property type="molecule type" value="Genomic_DNA"/>
</dbReference>